<protein>
    <submittedName>
        <fullName evidence="5">Integrase family protein</fullName>
    </submittedName>
</protein>
<keyword evidence="2" id="KW-0238">DNA-binding</keyword>
<gene>
    <name evidence="5" type="ordered locus">Emtol_3200</name>
</gene>
<dbReference type="CDD" id="cd01185">
    <property type="entry name" value="INTN1_C_like"/>
    <property type="match status" value="1"/>
</dbReference>
<keyword evidence="6" id="KW-1185">Reference proteome</keyword>
<dbReference type="PROSITE" id="PS51898">
    <property type="entry name" value="TYR_RECOMBINASE"/>
    <property type="match status" value="1"/>
</dbReference>
<organism evidence="5 6">
    <name type="scientific">Emticicia oligotrophica (strain DSM 17448 / CIP 109782 / MTCC 6937 / GPTSA100-15)</name>
    <dbReference type="NCBI Taxonomy" id="929562"/>
    <lineage>
        <taxon>Bacteria</taxon>
        <taxon>Pseudomonadati</taxon>
        <taxon>Bacteroidota</taxon>
        <taxon>Cytophagia</taxon>
        <taxon>Cytophagales</taxon>
        <taxon>Leadbetterellaceae</taxon>
        <taxon>Emticicia</taxon>
    </lineage>
</organism>
<dbReference type="EMBL" id="CP002961">
    <property type="protein sequence ID" value="AFK04329.1"/>
    <property type="molecule type" value="Genomic_DNA"/>
</dbReference>
<evidence type="ECO:0000256" key="2">
    <source>
        <dbReference type="ARBA" id="ARBA00023125"/>
    </source>
</evidence>
<dbReference type="InterPro" id="IPR013762">
    <property type="entry name" value="Integrase-like_cat_sf"/>
</dbReference>
<reference evidence="5 6" key="1">
    <citation type="submission" date="2011-07" db="EMBL/GenBank/DDBJ databases">
        <title>The complete genome of chromosome of Emticicia oligotrophica DSM 17448.</title>
        <authorList>
            <consortium name="US DOE Joint Genome Institute (JGI-PGF)"/>
            <person name="Lucas S."/>
            <person name="Han J."/>
            <person name="Lapidus A."/>
            <person name="Bruce D."/>
            <person name="Goodwin L."/>
            <person name="Pitluck S."/>
            <person name="Peters L."/>
            <person name="Kyrpides N."/>
            <person name="Mavromatis K."/>
            <person name="Ivanova N."/>
            <person name="Ovchinnikova G."/>
            <person name="Teshima H."/>
            <person name="Detter J.C."/>
            <person name="Tapia R."/>
            <person name="Han C."/>
            <person name="Land M."/>
            <person name="Hauser L."/>
            <person name="Markowitz V."/>
            <person name="Cheng J.-F."/>
            <person name="Hugenholtz P."/>
            <person name="Woyke T."/>
            <person name="Wu D."/>
            <person name="Tindall B."/>
            <person name="Pomrenke H."/>
            <person name="Brambilla E."/>
            <person name="Klenk H.-P."/>
            <person name="Eisen J.A."/>
        </authorList>
    </citation>
    <scope>NUCLEOTIDE SEQUENCE [LARGE SCALE GENOMIC DNA]</scope>
    <source>
        <strain evidence="5 6">DSM 17448</strain>
    </source>
</reference>
<accession>A0ABM5N4D5</accession>
<dbReference type="Gene3D" id="1.10.443.10">
    <property type="entry name" value="Intergrase catalytic core"/>
    <property type="match status" value="1"/>
</dbReference>
<evidence type="ECO:0000256" key="3">
    <source>
        <dbReference type="ARBA" id="ARBA00023172"/>
    </source>
</evidence>
<sequence>MNVKDAYWAQLLRDRIAEFEQYEVEFLALHKNFKLSDFDKFTHPEEAKAIQTIITFTDFYKQQLEKEILLKKVTHTNQANTFKKLQEFKAIISFNDLSYNFIQDFEIFLRQTKNLRTNTIEKYHRHLRKYINLAIKQNLFADNKNPYKHFKLKVEETDTIFLLPEETVRIEQLEFPEEIKNYQFLEKARDMFLFSCYTGLRFSDCYALTNDNFSESNEGLILKFRAMKTEKIAIRPLYLLFDGKPQEIARKYMPTEANKKLFKGMTNPKVNRLLKVIAEMAKVHRGLYFKASRDTFGTTLYMLSGDAKLVQKQLQHSKSQQTDKYVHFVEQIQNEGLQKIFKPSNKSTNDGGTID</sequence>
<dbReference type="Pfam" id="PF13102">
    <property type="entry name" value="Phage_int_SAM_5"/>
    <property type="match status" value="1"/>
</dbReference>
<evidence type="ECO:0000313" key="5">
    <source>
        <dbReference type="EMBL" id="AFK04329.1"/>
    </source>
</evidence>
<dbReference type="InterPro" id="IPR002104">
    <property type="entry name" value="Integrase_catalytic"/>
</dbReference>
<comment type="similarity">
    <text evidence="1">Belongs to the 'phage' integrase family.</text>
</comment>
<dbReference type="PANTHER" id="PTHR30349">
    <property type="entry name" value="PHAGE INTEGRASE-RELATED"/>
    <property type="match status" value="1"/>
</dbReference>
<dbReference type="Pfam" id="PF00589">
    <property type="entry name" value="Phage_integrase"/>
    <property type="match status" value="1"/>
</dbReference>
<evidence type="ECO:0000256" key="1">
    <source>
        <dbReference type="ARBA" id="ARBA00008857"/>
    </source>
</evidence>
<dbReference type="PANTHER" id="PTHR30349:SF64">
    <property type="entry name" value="PROPHAGE INTEGRASE INTD-RELATED"/>
    <property type="match status" value="1"/>
</dbReference>
<dbReference type="SUPFAM" id="SSF56349">
    <property type="entry name" value="DNA breaking-rejoining enzymes"/>
    <property type="match status" value="1"/>
</dbReference>
<dbReference type="Gene3D" id="1.10.150.130">
    <property type="match status" value="1"/>
</dbReference>
<dbReference type="InterPro" id="IPR010998">
    <property type="entry name" value="Integrase_recombinase_N"/>
</dbReference>
<dbReference type="InterPro" id="IPR011010">
    <property type="entry name" value="DNA_brk_join_enz"/>
</dbReference>
<dbReference type="Proteomes" id="UP000002875">
    <property type="component" value="Chromosome"/>
</dbReference>
<proteinExistence type="inferred from homology"/>
<evidence type="ECO:0000313" key="6">
    <source>
        <dbReference type="Proteomes" id="UP000002875"/>
    </source>
</evidence>
<evidence type="ECO:0000259" key="4">
    <source>
        <dbReference type="PROSITE" id="PS51898"/>
    </source>
</evidence>
<dbReference type="InterPro" id="IPR025269">
    <property type="entry name" value="SAM-like_dom"/>
</dbReference>
<feature type="domain" description="Tyr recombinase" evidence="4">
    <location>
        <begin position="162"/>
        <end position="342"/>
    </location>
</feature>
<keyword evidence="3" id="KW-0233">DNA recombination</keyword>
<name>A0ABM5N4D5_EMTOG</name>
<dbReference type="InterPro" id="IPR050090">
    <property type="entry name" value="Tyrosine_recombinase_XerCD"/>
</dbReference>
<dbReference type="RefSeq" id="WP_015030023.1">
    <property type="nucleotide sequence ID" value="NC_018748.1"/>
</dbReference>